<proteinExistence type="predicted"/>
<reference evidence="1" key="1">
    <citation type="submission" date="2024-05" db="EMBL/GenBank/DDBJ databases">
        <authorList>
            <person name="Cai S.Y."/>
            <person name="Jin L.M."/>
            <person name="Li H.R."/>
        </authorList>
    </citation>
    <scope>NUCLEOTIDE SEQUENCE</scope>
    <source>
        <strain evidence="1">A5-74</strain>
    </source>
</reference>
<dbReference type="RefSeq" id="WP_353649179.1">
    <property type="nucleotide sequence ID" value="NZ_CP159218.1"/>
</dbReference>
<dbReference type="EMBL" id="CP159218">
    <property type="protein sequence ID" value="XCG63564.1"/>
    <property type="molecule type" value="Genomic_DNA"/>
</dbReference>
<gene>
    <name evidence="1" type="ORF">ABLG96_20630</name>
</gene>
<name>A0AAU8DN07_9ACTN</name>
<accession>A0AAU8DN07</accession>
<evidence type="ECO:0000313" key="1">
    <source>
        <dbReference type="EMBL" id="XCG63564.1"/>
    </source>
</evidence>
<dbReference type="AlphaFoldDB" id="A0AAU8DN07"/>
<protein>
    <submittedName>
        <fullName evidence="1">Uncharacterized protein</fullName>
    </submittedName>
</protein>
<organism evidence="1">
    <name type="scientific">Nakamurella sp. A5-74</name>
    <dbReference type="NCBI Taxonomy" id="3158264"/>
    <lineage>
        <taxon>Bacteria</taxon>
        <taxon>Bacillati</taxon>
        <taxon>Actinomycetota</taxon>
        <taxon>Actinomycetes</taxon>
        <taxon>Nakamurellales</taxon>
        <taxon>Nakamurellaceae</taxon>
        <taxon>Nakamurella</taxon>
    </lineage>
</organism>
<sequence>MTSDHSTAEPFVRGNDRLNRMLADPETARRVAVIRAGMDAVDAESRKKMALTRPLPAGAAKPPAGAVRQENDDESGYDAIWAVPTFPKPFSRDDGMVVIGAAVHLNSGWDFFDAEEPAYVYGRAGRMGASSGVMIRKAAVRGQVLEGTGDQFRQLYLGDHIKRSPENDAYYIQRFAAGLQEHSPFSSHWWPARRPPAARTW</sequence>